<dbReference type="PANTHER" id="PTHR35630:SF1">
    <property type="entry name" value="LEGUMINOSIN GROUP486 SECRETED PEPTIDE"/>
    <property type="match status" value="1"/>
</dbReference>
<dbReference type="GO" id="GO:0060320">
    <property type="term" value="P:rejection of self pollen"/>
    <property type="evidence" value="ECO:0007669"/>
    <property type="project" value="UniProtKB-KW"/>
</dbReference>
<protein>
    <recommendedName>
        <fullName evidence="9">S-protein homolog</fullName>
    </recommendedName>
</protein>
<evidence type="ECO:0000256" key="3">
    <source>
        <dbReference type="ARBA" id="ARBA00022471"/>
    </source>
</evidence>
<gene>
    <name evidence="7" type="ORF">MANES_15G049200v8</name>
</gene>
<feature type="chain" id="PRO_5013061892" description="S-protein homolog" evidence="6">
    <location>
        <begin position="29"/>
        <end position="133"/>
    </location>
</feature>
<evidence type="ECO:0000256" key="6">
    <source>
        <dbReference type="SAM" id="SignalP"/>
    </source>
</evidence>
<dbReference type="InterPro" id="IPR010264">
    <property type="entry name" value="Self-incomp_S1"/>
</dbReference>
<dbReference type="PANTHER" id="PTHR35630">
    <property type="entry name" value="LEGUMINOSIN GROUP486 SECRETED PEPTIDE"/>
    <property type="match status" value="1"/>
</dbReference>
<proteinExistence type="inferred from homology"/>
<evidence type="ECO:0000256" key="1">
    <source>
        <dbReference type="ARBA" id="ARBA00004613"/>
    </source>
</evidence>
<keyword evidence="8" id="KW-1185">Reference proteome</keyword>
<keyword evidence="4" id="KW-0964">Secreted</keyword>
<dbReference type="GO" id="GO:0005576">
    <property type="term" value="C:extracellular region"/>
    <property type="evidence" value="ECO:0007669"/>
    <property type="project" value="UniProtKB-SubCell"/>
</dbReference>
<sequence length="133" mass="15346">MSRPFLDDIFHGLAILTILLAAATKAHGDTIVHVLNGLPKGSQALQNDFKSNDTSIPIIRKIMGAGEEYHWKVEGGVEYTCFSVWTSNFQKWTVFEPRRDQNHADVFWVVKEDGFYRSWDNKTWVKKAEWESE</sequence>
<dbReference type="AlphaFoldDB" id="A0A2C9UD92"/>
<dbReference type="Gramene" id="Manes.15G049200.1.v8.1">
    <property type="protein sequence ID" value="Manes.15G049200.1.v8.1.CDS.1"/>
    <property type="gene ID" value="Manes.15G049200.v8.1"/>
</dbReference>
<name>A0A2C9UD92_MANES</name>
<feature type="signal peptide" evidence="6">
    <location>
        <begin position="1"/>
        <end position="28"/>
    </location>
</feature>
<evidence type="ECO:0000313" key="8">
    <source>
        <dbReference type="Proteomes" id="UP000091857"/>
    </source>
</evidence>
<keyword evidence="3" id="KW-0713">Self-incompatibility</keyword>
<evidence type="ECO:0000256" key="5">
    <source>
        <dbReference type="ARBA" id="ARBA00022729"/>
    </source>
</evidence>
<organism evidence="7 8">
    <name type="scientific">Manihot esculenta</name>
    <name type="common">Cassava</name>
    <name type="synonym">Jatropha manihot</name>
    <dbReference type="NCBI Taxonomy" id="3983"/>
    <lineage>
        <taxon>Eukaryota</taxon>
        <taxon>Viridiplantae</taxon>
        <taxon>Streptophyta</taxon>
        <taxon>Embryophyta</taxon>
        <taxon>Tracheophyta</taxon>
        <taxon>Spermatophyta</taxon>
        <taxon>Magnoliopsida</taxon>
        <taxon>eudicotyledons</taxon>
        <taxon>Gunneridae</taxon>
        <taxon>Pentapetalae</taxon>
        <taxon>rosids</taxon>
        <taxon>fabids</taxon>
        <taxon>Malpighiales</taxon>
        <taxon>Euphorbiaceae</taxon>
        <taxon>Crotonoideae</taxon>
        <taxon>Manihoteae</taxon>
        <taxon>Manihot</taxon>
    </lineage>
</organism>
<evidence type="ECO:0000313" key="7">
    <source>
        <dbReference type="EMBL" id="OAY28195.1"/>
    </source>
</evidence>
<comment type="similarity">
    <text evidence="2">Belongs to the plant self-incompatibility (S1) protein family.</text>
</comment>
<evidence type="ECO:0000256" key="4">
    <source>
        <dbReference type="ARBA" id="ARBA00022525"/>
    </source>
</evidence>
<comment type="caution">
    <text evidence="7">The sequence shown here is derived from an EMBL/GenBank/DDBJ whole genome shotgun (WGS) entry which is preliminary data.</text>
</comment>
<dbReference type="Proteomes" id="UP000091857">
    <property type="component" value="Chromosome 15"/>
</dbReference>
<dbReference type="OMA" id="GEDYQFG"/>
<keyword evidence="5 6" id="KW-0732">Signal</keyword>
<dbReference type="EMBL" id="CM004401">
    <property type="protein sequence ID" value="OAY28195.1"/>
    <property type="molecule type" value="Genomic_DNA"/>
</dbReference>
<evidence type="ECO:0000256" key="2">
    <source>
        <dbReference type="ARBA" id="ARBA00005581"/>
    </source>
</evidence>
<evidence type="ECO:0008006" key="9">
    <source>
        <dbReference type="Google" id="ProtNLM"/>
    </source>
</evidence>
<accession>A0A2C9UD92</accession>
<dbReference type="Pfam" id="PF05938">
    <property type="entry name" value="Self-incomp_S1"/>
    <property type="match status" value="1"/>
</dbReference>
<comment type="subcellular location">
    <subcellularLocation>
        <location evidence="1">Secreted</location>
    </subcellularLocation>
</comment>
<reference evidence="8" key="1">
    <citation type="journal article" date="2016" name="Nat. Biotechnol.">
        <title>Sequencing wild and cultivated cassava and related species reveals extensive interspecific hybridization and genetic diversity.</title>
        <authorList>
            <person name="Bredeson J.V."/>
            <person name="Lyons J.B."/>
            <person name="Prochnik S.E."/>
            <person name="Wu G.A."/>
            <person name="Ha C.M."/>
            <person name="Edsinger-Gonzales E."/>
            <person name="Grimwood J."/>
            <person name="Schmutz J."/>
            <person name="Rabbi I.Y."/>
            <person name="Egesi C."/>
            <person name="Nauluvula P."/>
            <person name="Lebot V."/>
            <person name="Ndunguru J."/>
            <person name="Mkamilo G."/>
            <person name="Bart R.S."/>
            <person name="Setter T.L."/>
            <person name="Gleadow R.M."/>
            <person name="Kulakow P."/>
            <person name="Ferguson M.E."/>
            <person name="Rounsley S."/>
            <person name="Rokhsar D.S."/>
        </authorList>
    </citation>
    <scope>NUCLEOTIDE SEQUENCE [LARGE SCALE GENOMIC DNA]</scope>
    <source>
        <strain evidence="8">cv. AM560-2</strain>
    </source>
</reference>